<dbReference type="PANTHER" id="PTHR42924:SF3">
    <property type="entry name" value="POLYMERASE_HISTIDINOL PHOSPHATASE N-TERMINAL DOMAIN-CONTAINING PROTEIN"/>
    <property type="match status" value="1"/>
</dbReference>
<dbReference type="RefSeq" id="WP_188402529.1">
    <property type="nucleotide sequence ID" value="NZ_BMCE01000002.1"/>
</dbReference>
<comment type="caution">
    <text evidence="2">The sequence shown here is derived from an EMBL/GenBank/DDBJ whole genome shotgun (WGS) entry which is preliminary data.</text>
</comment>
<organism evidence="2 3">
    <name type="scientific">Fictibacillus barbaricus</name>
    <dbReference type="NCBI Taxonomy" id="182136"/>
    <lineage>
        <taxon>Bacteria</taxon>
        <taxon>Bacillati</taxon>
        <taxon>Bacillota</taxon>
        <taxon>Bacilli</taxon>
        <taxon>Bacillales</taxon>
        <taxon>Fictibacillaceae</taxon>
        <taxon>Fictibacillus</taxon>
    </lineage>
</organism>
<name>A0ABS2ZBU2_9BACL</name>
<dbReference type="InterPro" id="IPR016195">
    <property type="entry name" value="Pol/histidinol_Pase-like"/>
</dbReference>
<sequence>MKQSDLHTHTTASDGTFTPSENIRRAIEKGLGAIAITDHDTIFGIEEAMAEASRYKHFQCIPGIEISTMYKGQDIHVLGYFIDYKDERFLSALTSLTSVRDQRNTMILKKLNELGINIEESELEAKRHGEGNVGRGHIAEILMEKGIVKSLPEAFDKYLGKGKAAYAIPKRISPVEAVEIIKKAKGVPVLAHPGIYEADELIPLLCENGLVGLECCHPDHTEEQVMYYENLAEKYKLIKTAGSDFHGFRNGEVFHGDLGSCSVPVSIVDQLKLKSSSK</sequence>
<keyword evidence="3" id="KW-1185">Reference proteome</keyword>
<protein>
    <submittedName>
        <fullName evidence="2">PHP domain-containing protein</fullName>
    </submittedName>
</protein>
<dbReference type="EMBL" id="JAFHKS010000043">
    <property type="protein sequence ID" value="MBN3545663.1"/>
    <property type="molecule type" value="Genomic_DNA"/>
</dbReference>
<dbReference type="InterPro" id="IPR052018">
    <property type="entry name" value="PHP_domain"/>
</dbReference>
<dbReference type="InterPro" id="IPR003141">
    <property type="entry name" value="Pol/His_phosphatase_N"/>
</dbReference>
<feature type="domain" description="Polymerase/histidinol phosphatase N-terminal" evidence="1">
    <location>
        <begin position="4"/>
        <end position="70"/>
    </location>
</feature>
<dbReference type="CDD" id="cd07438">
    <property type="entry name" value="PHP_HisPPase_AMP"/>
    <property type="match status" value="1"/>
</dbReference>
<evidence type="ECO:0000259" key="1">
    <source>
        <dbReference type="SMART" id="SM00481"/>
    </source>
</evidence>
<accession>A0ABS2ZBU2</accession>
<evidence type="ECO:0000313" key="3">
    <source>
        <dbReference type="Proteomes" id="UP001319060"/>
    </source>
</evidence>
<gene>
    <name evidence="2" type="ORF">JYA64_10190</name>
</gene>
<dbReference type="Gene3D" id="1.10.150.650">
    <property type="match status" value="1"/>
</dbReference>
<dbReference type="Proteomes" id="UP001319060">
    <property type="component" value="Unassembled WGS sequence"/>
</dbReference>
<dbReference type="Pfam" id="PF02811">
    <property type="entry name" value="PHP"/>
    <property type="match status" value="1"/>
</dbReference>
<dbReference type="PANTHER" id="PTHR42924">
    <property type="entry name" value="EXONUCLEASE"/>
    <property type="match status" value="1"/>
</dbReference>
<dbReference type="SUPFAM" id="SSF89550">
    <property type="entry name" value="PHP domain-like"/>
    <property type="match status" value="1"/>
</dbReference>
<proteinExistence type="predicted"/>
<reference evidence="2 3" key="1">
    <citation type="submission" date="2021-01" db="EMBL/GenBank/DDBJ databases">
        <title>Genome Sequencing of Type Strains.</title>
        <authorList>
            <person name="Lemaire J.F."/>
            <person name="Inderbitzin P."/>
            <person name="Collins S.B."/>
            <person name="Wespe N."/>
            <person name="Knight-Connoni V."/>
        </authorList>
    </citation>
    <scope>NUCLEOTIDE SEQUENCE [LARGE SCALE GENOMIC DNA]</scope>
    <source>
        <strain evidence="2 3">DSM 14730</strain>
    </source>
</reference>
<dbReference type="InterPro" id="IPR004013">
    <property type="entry name" value="PHP_dom"/>
</dbReference>
<dbReference type="Gene3D" id="3.20.20.140">
    <property type="entry name" value="Metal-dependent hydrolases"/>
    <property type="match status" value="1"/>
</dbReference>
<dbReference type="SMART" id="SM00481">
    <property type="entry name" value="POLIIIAc"/>
    <property type="match status" value="1"/>
</dbReference>
<evidence type="ECO:0000313" key="2">
    <source>
        <dbReference type="EMBL" id="MBN3545663.1"/>
    </source>
</evidence>